<feature type="region of interest" description="Disordered" evidence="6">
    <location>
        <begin position="1240"/>
        <end position="1277"/>
    </location>
</feature>
<dbReference type="PANTHER" id="PTHR43775:SF20">
    <property type="entry name" value="HYBRID PKS-NRPS SYNTHETASE APDA"/>
    <property type="match status" value="1"/>
</dbReference>
<dbReference type="GO" id="GO:0044550">
    <property type="term" value="P:secondary metabolite biosynthetic process"/>
    <property type="evidence" value="ECO:0007669"/>
    <property type="project" value="TreeGrafter"/>
</dbReference>
<proteinExistence type="predicted"/>
<evidence type="ECO:0000256" key="2">
    <source>
        <dbReference type="ARBA" id="ARBA00022553"/>
    </source>
</evidence>
<dbReference type="Pfam" id="PF08659">
    <property type="entry name" value="KR"/>
    <property type="match status" value="1"/>
</dbReference>
<dbReference type="PANTHER" id="PTHR43775">
    <property type="entry name" value="FATTY ACID SYNTHASE"/>
    <property type="match status" value="1"/>
</dbReference>
<sequence>MFDCGLQGLNVAFTAPRDGTLSELVAPTYFRRITLIPELLKHNTTDEVSIDSTNTDFRGMTPTGDVEVYTEHFEHKLIEMEGIKISPIVAPTAEHDRFLFQESGMVPDKLDAQLARGGARLDPDEKIISYDAERVVFYYLRKLVQTTSPELRAKLPRYRQYLLDEAERLYHQVKDGKNSFASPWIDDSEEIIRASDIDLAFANAVGENLLREEVLTGEANILQYMTKDNMLERYYTQAVGYIILNSVGAGLLEQLSHKFPRMNILEVGAGTGGSTAAILDRLGEAYASYTYTDISTGFFGAAGERFQAHAHKMDFKTLNISKDPSSQGFESQSYDVVIAQNVLHATTPLKETLRRALRLLRPGGYLINMELVRSDAIHFTLVVGSLPGWWVGEDDGRHGGPLLTPAGWETILGETGFAVETISEQLDTEDAWAIIAARMVDDRVAPVIKPLSNGVPTEAERRGRLVVVGGNEATALALREQVSSIITQYYANLTYIDRLSNLQAEIEVPDGQHVLLLTECDANLWGSEESNPYAAVTVGFLRTVFYELPDTKMQVLDVGTDLGSLTSKLLAECMLQLRELAEMSQQQELDSMLCTIEPELFLKDDKLFVPRLKCDVHQNARYNSSKRVIAQPVEIALSTTPLGLVWDDKPRMGVSDFKGMYILREQHEFKEVSSTLGHDDDDIVTIRVSCSFLSSLKTPAGFFFVCIGTETVTGIKTLCFSGRQASIVMVPRPLTVALHESSALEDVGFMSFVVVDLLAQRVLQLPPTGSVVIFDANSVAQALLSKRLADVGNKVVLITSKKVNHSSAATYLHPHSPKRSIDATLPSDVTLYIDASDDSSADSAKLSSRISSSLSQVCEKIKLARMSTREASILPKTAPEHLSQLLGSVAEFASLFSQLGALPIEGGAPIDQGESVAFFSGDVTNFESVKQTYAEITEYMPPVTGVADGAMVLIDSTFLGQRFEDFQAILRPKVQGTINLGRLFSDQVSTTTEPLDWFIGFSSLVAYTGNPRQAAYGAGNAFLKALIRGRRSRGLAGSTIDIGRIVGVGYIESELTFEIQERLKSRSGTLSMSESDLHQLFAEAVIAGRPTSGLDPELIAGVGIMKGDEGKDAFWNNNARMGMMIRAAGAQAAASSGSAGGLPLKKLLESAKTLNEASKIILGVLRVKLQGMKFLPDTDSLHDTTPLVDLGIDSLIAVYMRSWFQNELSVDVPVMKILGGASMADFVESVLDKLPQEMISGVDQGSQSNGQVKGNTGLPAQEESGPEEDSTTPEVKDVQLNGKLDALNGKVNGQMNGHLNGHLNGNSPVEIQSTLSITASNDREAILAAVNGYLASMSNTKPPFTNMYKYILPESYAVITRPQKIFHFTLKDFVPHLEEMLARVFAAGATTGVVLAEPGPEVWIHDGFAAVWSGYSSDVNDVERGRGANDYTLLKGDDGWKIPGVADTQFNPGETPPLTSEATAELKAPILELVQLINDKKWDEVSPPFVAWRWSDACEISKHYVSIMG</sequence>
<protein>
    <submittedName>
        <fullName evidence="8">Putative lovastatin nonaketide synthase protein</fullName>
    </submittedName>
</protein>
<dbReference type="KEGG" id="ela:UCREL1_11712"/>
<gene>
    <name evidence="8" type="ORF">UCREL1_11712</name>
</gene>
<dbReference type="InterPro" id="IPR009081">
    <property type="entry name" value="PP-bd_ACP"/>
</dbReference>
<dbReference type="InterPro" id="IPR050091">
    <property type="entry name" value="PKS_NRPS_Biosynth_Enz"/>
</dbReference>
<dbReference type="Gene3D" id="3.40.50.720">
    <property type="entry name" value="NAD(P)-binding Rossmann-like Domain"/>
    <property type="match status" value="1"/>
</dbReference>
<dbReference type="SUPFAM" id="SSF53335">
    <property type="entry name" value="S-adenosyl-L-methionine-dependent methyltransferases"/>
    <property type="match status" value="1"/>
</dbReference>
<reference evidence="9" key="1">
    <citation type="journal article" date="2013" name="Genome Announc.">
        <title>Draft genome sequence of the grapevine dieback fungus Eutypa lata UCR-EL1.</title>
        <authorList>
            <person name="Blanco-Ulate B."/>
            <person name="Rolshausen P.E."/>
            <person name="Cantu D."/>
        </authorList>
    </citation>
    <scope>NUCLEOTIDE SEQUENCE [LARGE SCALE GENOMIC DNA]</scope>
    <source>
        <strain evidence="9">UCR-EL1</strain>
    </source>
</reference>
<keyword evidence="4" id="KW-0560">Oxidoreductase</keyword>
<dbReference type="GO" id="GO:0006633">
    <property type="term" value="P:fatty acid biosynthetic process"/>
    <property type="evidence" value="ECO:0007669"/>
    <property type="project" value="TreeGrafter"/>
</dbReference>
<evidence type="ECO:0000256" key="5">
    <source>
        <dbReference type="ARBA" id="ARBA00023268"/>
    </source>
</evidence>
<evidence type="ECO:0000256" key="4">
    <source>
        <dbReference type="ARBA" id="ARBA00023002"/>
    </source>
</evidence>
<evidence type="ECO:0000313" key="9">
    <source>
        <dbReference type="Proteomes" id="UP000012174"/>
    </source>
</evidence>
<dbReference type="InterPro" id="IPR057326">
    <property type="entry name" value="KR_dom"/>
</dbReference>
<organism evidence="8 9">
    <name type="scientific">Eutypa lata (strain UCR-EL1)</name>
    <name type="common">Grapevine dieback disease fungus</name>
    <name type="synonym">Eutypa armeniacae</name>
    <dbReference type="NCBI Taxonomy" id="1287681"/>
    <lineage>
        <taxon>Eukaryota</taxon>
        <taxon>Fungi</taxon>
        <taxon>Dikarya</taxon>
        <taxon>Ascomycota</taxon>
        <taxon>Pezizomycotina</taxon>
        <taxon>Sordariomycetes</taxon>
        <taxon>Xylariomycetidae</taxon>
        <taxon>Xylariales</taxon>
        <taxon>Diatrypaceae</taxon>
        <taxon>Eutypa</taxon>
    </lineage>
</organism>
<dbReference type="Proteomes" id="UP000012174">
    <property type="component" value="Unassembled WGS sequence"/>
</dbReference>
<dbReference type="SUPFAM" id="SSF47336">
    <property type="entry name" value="ACP-like"/>
    <property type="match status" value="1"/>
</dbReference>
<dbReference type="EMBL" id="KB707642">
    <property type="protein sequence ID" value="EMR61366.1"/>
    <property type="molecule type" value="Genomic_DNA"/>
</dbReference>
<dbReference type="InterPro" id="IPR013217">
    <property type="entry name" value="Methyltransf_12"/>
</dbReference>
<dbReference type="GO" id="GO:0004312">
    <property type="term" value="F:fatty acid synthase activity"/>
    <property type="evidence" value="ECO:0007669"/>
    <property type="project" value="TreeGrafter"/>
</dbReference>
<dbReference type="STRING" id="1287681.M7SUT1"/>
<dbReference type="GO" id="GO:0016491">
    <property type="term" value="F:oxidoreductase activity"/>
    <property type="evidence" value="ECO:0007669"/>
    <property type="project" value="UniProtKB-KW"/>
</dbReference>
<dbReference type="InterPro" id="IPR036291">
    <property type="entry name" value="NAD(P)-bd_dom_sf"/>
</dbReference>
<keyword evidence="2" id="KW-0597">Phosphoprotein</keyword>
<dbReference type="InterPro" id="IPR020806">
    <property type="entry name" value="PKS_PP-bd"/>
</dbReference>
<accession>M7SUT1</accession>
<dbReference type="SUPFAM" id="SSF51735">
    <property type="entry name" value="NAD(P)-binding Rossmann-fold domains"/>
    <property type="match status" value="1"/>
</dbReference>
<dbReference type="Gene3D" id="3.40.50.150">
    <property type="entry name" value="Vaccinia Virus protein VP39"/>
    <property type="match status" value="1"/>
</dbReference>
<dbReference type="CDD" id="cd02440">
    <property type="entry name" value="AdoMet_MTases"/>
    <property type="match status" value="1"/>
</dbReference>
<dbReference type="InterPro" id="IPR029063">
    <property type="entry name" value="SAM-dependent_MTases_sf"/>
</dbReference>
<dbReference type="SMART" id="SM00822">
    <property type="entry name" value="PKS_KR"/>
    <property type="match status" value="1"/>
</dbReference>
<dbReference type="InterPro" id="IPR013968">
    <property type="entry name" value="PKS_KR"/>
</dbReference>
<dbReference type="OrthoDB" id="329835at2759"/>
<dbReference type="Pfam" id="PF00550">
    <property type="entry name" value="PP-binding"/>
    <property type="match status" value="1"/>
</dbReference>
<dbReference type="Gene3D" id="1.10.1200.10">
    <property type="entry name" value="ACP-like"/>
    <property type="match status" value="1"/>
</dbReference>
<keyword evidence="3" id="KW-0808">Transferase</keyword>
<dbReference type="Pfam" id="PF08242">
    <property type="entry name" value="Methyltransf_12"/>
    <property type="match status" value="1"/>
</dbReference>
<evidence type="ECO:0000259" key="7">
    <source>
        <dbReference type="PROSITE" id="PS50075"/>
    </source>
</evidence>
<feature type="domain" description="Carrier" evidence="7">
    <location>
        <begin position="1156"/>
        <end position="1234"/>
    </location>
</feature>
<dbReference type="GO" id="GO:0031177">
    <property type="term" value="F:phosphopantetheine binding"/>
    <property type="evidence" value="ECO:0007669"/>
    <property type="project" value="InterPro"/>
</dbReference>
<name>M7SUT1_EUTLA</name>
<dbReference type="SMART" id="SM00823">
    <property type="entry name" value="PKS_PP"/>
    <property type="match status" value="1"/>
</dbReference>
<evidence type="ECO:0000256" key="6">
    <source>
        <dbReference type="SAM" id="MobiDB-lite"/>
    </source>
</evidence>
<keyword evidence="5" id="KW-0511">Multifunctional enzyme</keyword>
<keyword evidence="1" id="KW-0596">Phosphopantetheine</keyword>
<feature type="compositionally biased region" description="Polar residues" evidence="6">
    <location>
        <begin position="1243"/>
        <end position="1254"/>
    </location>
</feature>
<evidence type="ECO:0000256" key="1">
    <source>
        <dbReference type="ARBA" id="ARBA00022450"/>
    </source>
</evidence>
<dbReference type="PROSITE" id="PS50075">
    <property type="entry name" value="CARRIER"/>
    <property type="match status" value="1"/>
</dbReference>
<keyword evidence="9" id="KW-1185">Reference proteome</keyword>
<dbReference type="eggNOG" id="KOG1202">
    <property type="taxonomic scope" value="Eukaryota"/>
</dbReference>
<dbReference type="HOGENOM" id="CLU_000022_31_9_1"/>
<evidence type="ECO:0000256" key="3">
    <source>
        <dbReference type="ARBA" id="ARBA00022679"/>
    </source>
</evidence>
<dbReference type="OMA" id="DITEDLM"/>
<dbReference type="InterPro" id="IPR036736">
    <property type="entry name" value="ACP-like_sf"/>
</dbReference>
<evidence type="ECO:0000313" key="8">
    <source>
        <dbReference type="EMBL" id="EMR61366.1"/>
    </source>
</evidence>